<organism evidence="1 2">
    <name type="scientific">Meloidogyne enterolobii</name>
    <name type="common">Root-knot nematode worm</name>
    <name type="synonym">Meloidogyne mayaguensis</name>
    <dbReference type="NCBI Taxonomy" id="390850"/>
    <lineage>
        <taxon>Eukaryota</taxon>
        <taxon>Metazoa</taxon>
        <taxon>Ecdysozoa</taxon>
        <taxon>Nematoda</taxon>
        <taxon>Chromadorea</taxon>
        <taxon>Rhabditida</taxon>
        <taxon>Tylenchina</taxon>
        <taxon>Tylenchomorpha</taxon>
        <taxon>Tylenchoidea</taxon>
        <taxon>Meloidogynidae</taxon>
        <taxon>Meloidogyninae</taxon>
        <taxon>Meloidogyne</taxon>
    </lineage>
</organism>
<dbReference type="AlphaFoldDB" id="A0A6V7UP17"/>
<dbReference type="Proteomes" id="UP000580250">
    <property type="component" value="Unassembled WGS sequence"/>
</dbReference>
<evidence type="ECO:0000313" key="1">
    <source>
        <dbReference type="EMBL" id="CAD2162403.1"/>
    </source>
</evidence>
<sequence length="74" mass="8684">MVEVGDIVVVFKRGEFNNLIFFSSFLINSGEEVDKGIFLFIKSEQQSLRENEGFFGFVKFCCIFFLKFSKKNFF</sequence>
<evidence type="ECO:0000313" key="2">
    <source>
        <dbReference type="Proteomes" id="UP000580250"/>
    </source>
</evidence>
<name>A0A6V7UP17_MELEN</name>
<dbReference type="EMBL" id="CAJEWN010000091">
    <property type="protein sequence ID" value="CAD2162403.1"/>
    <property type="molecule type" value="Genomic_DNA"/>
</dbReference>
<accession>A0A6V7UP17</accession>
<reference evidence="1 2" key="1">
    <citation type="submission" date="2020-08" db="EMBL/GenBank/DDBJ databases">
        <authorList>
            <person name="Koutsovoulos G."/>
            <person name="Danchin GJ E."/>
        </authorList>
    </citation>
    <scope>NUCLEOTIDE SEQUENCE [LARGE SCALE GENOMIC DNA]</scope>
</reference>
<gene>
    <name evidence="1" type="ORF">MENT_LOCUS15402</name>
</gene>
<comment type="caution">
    <text evidence="1">The sequence shown here is derived from an EMBL/GenBank/DDBJ whole genome shotgun (WGS) entry which is preliminary data.</text>
</comment>
<protein>
    <submittedName>
        <fullName evidence="1">Uncharacterized protein</fullName>
    </submittedName>
</protein>
<proteinExistence type="predicted"/>